<evidence type="ECO:0000256" key="11">
    <source>
        <dbReference type="ARBA" id="ARBA00023303"/>
    </source>
</evidence>
<sequence length="260" mass="29087">MKPNDTKTETKPLSLLSLILSFMALFVISALLFAPINSDERNVLIGLDFIICSVFILQLCIDLIRSTDRVQFMKSHWIDFVASIPMVEPLRFARVFHIFRVILVIRSGEALLKQLAKNKHETTIASILLLLVLLITVGAGMMLWAESGDPDANIHQIGDAVWWAFVTVSTVGYGDHYPVTTMGKVLAGAIIICGVGLFGMTSGLITSLLSSPSSMDERRSKHKEVILQKLLNQQEIILHKLEKLEDRLDSMEQDKKERGR</sequence>
<feature type="transmembrane region" description="Helical" evidence="13">
    <location>
        <begin position="12"/>
        <end position="36"/>
    </location>
</feature>
<proteinExistence type="predicted"/>
<dbReference type="GO" id="GO:0008076">
    <property type="term" value="C:voltage-gated potassium channel complex"/>
    <property type="evidence" value="ECO:0007669"/>
    <property type="project" value="InterPro"/>
</dbReference>
<dbReference type="InterPro" id="IPR005821">
    <property type="entry name" value="Ion_trans_dom"/>
</dbReference>
<dbReference type="OrthoDB" id="9813518at2"/>
<evidence type="ECO:0000313" key="16">
    <source>
        <dbReference type="Proteomes" id="UP000236721"/>
    </source>
</evidence>
<keyword evidence="16" id="KW-1185">Reference proteome</keyword>
<dbReference type="Gene3D" id="1.20.120.350">
    <property type="entry name" value="Voltage-gated potassium channels. Chain C"/>
    <property type="match status" value="1"/>
</dbReference>
<keyword evidence="9" id="KW-0406">Ion transport</keyword>
<evidence type="ECO:0000256" key="9">
    <source>
        <dbReference type="ARBA" id="ARBA00023065"/>
    </source>
</evidence>
<dbReference type="Pfam" id="PF00520">
    <property type="entry name" value="Ion_trans"/>
    <property type="match status" value="1"/>
</dbReference>
<dbReference type="Gene3D" id="1.10.287.70">
    <property type="match status" value="1"/>
</dbReference>
<evidence type="ECO:0000256" key="6">
    <source>
        <dbReference type="ARBA" id="ARBA00022882"/>
    </source>
</evidence>
<dbReference type="SUPFAM" id="SSF81324">
    <property type="entry name" value="Voltage-gated potassium channels"/>
    <property type="match status" value="1"/>
</dbReference>
<dbReference type="PANTHER" id="PTHR11537:SF254">
    <property type="entry name" value="POTASSIUM VOLTAGE-GATED CHANNEL PROTEIN SHAB"/>
    <property type="match status" value="1"/>
</dbReference>
<feature type="transmembrane region" description="Helical" evidence="13">
    <location>
        <begin position="185"/>
        <end position="209"/>
    </location>
</feature>
<evidence type="ECO:0000259" key="14">
    <source>
        <dbReference type="Pfam" id="PF00520"/>
    </source>
</evidence>
<protein>
    <submittedName>
        <fullName evidence="15">Voltage-gated potassium channel</fullName>
    </submittedName>
</protein>
<dbReference type="PANTHER" id="PTHR11537">
    <property type="entry name" value="VOLTAGE-GATED POTASSIUM CHANNEL"/>
    <property type="match status" value="1"/>
</dbReference>
<evidence type="ECO:0000256" key="12">
    <source>
        <dbReference type="SAM" id="Coils"/>
    </source>
</evidence>
<feature type="transmembrane region" description="Helical" evidence="13">
    <location>
        <begin position="42"/>
        <end position="64"/>
    </location>
</feature>
<evidence type="ECO:0000256" key="10">
    <source>
        <dbReference type="ARBA" id="ARBA00023136"/>
    </source>
</evidence>
<dbReference type="InterPro" id="IPR027359">
    <property type="entry name" value="Volt_channel_dom_sf"/>
</dbReference>
<organism evidence="15 16">
    <name type="scientific">Vibrio hangzhouensis</name>
    <dbReference type="NCBI Taxonomy" id="462991"/>
    <lineage>
        <taxon>Bacteria</taxon>
        <taxon>Pseudomonadati</taxon>
        <taxon>Pseudomonadota</taxon>
        <taxon>Gammaproteobacteria</taxon>
        <taxon>Vibrionales</taxon>
        <taxon>Vibrionaceae</taxon>
        <taxon>Vibrio</taxon>
    </lineage>
</organism>
<keyword evidence="12" id="KW-0175">Coiled coil</keyword>
<keyword evidence="10 13" id="KW-0472">Membrane</keyword>
<evidence type="ECO:0000256" key="4">
    <source>
        <dbReference type="ARBA" id="ARBA00022692"/>
    </source>
</evidence>
<keyword evidence="5" id="KW-0631">Potassium channel</keyword>
<name>A0A1H5XJD1_9VIBR</name>
<evidence type="ECO:0000313" key="15">
    <source>
        <dbReference type="EMBL" id="SEG11575.1"/>
    </source>
</evidence>
<dbReference type="AlphaFoldDB" id="A0A1H5XJD1"/>
<dbReference type="GO" id="GO:0001508">
    <property type="term" value="P:action potential"/>
    <property type="evidence" value="ECO:0007669"/>
    <property type="project" value="TreeGrafter"/>
</dbReference>
<evidence type="ECO:0000256" key="1">
    <source>
        <dbReference type="ARBA" id="ARBA00004141"/>
    </source>
</evidence>
<keyword evidence="3" id="KW-0633">Potassium transport</keyword>
<evidence type="ECO:0000256" key="7">
    <source>
        <dbReference type="ARBA" id="ARBA00022958"/>
    </source>
</evidence>
<evidence type="ECO:0000256" key="8">
    <source>
        <dbReference type="ARBA" id="ARBA00022989"/>
    </source>
</evidence>
<evidence type="ECO:0000256" key="5">
    <source>
        <dbReference type="ARBA" id="ARBA00022826"/>
    </source>
</evidence>
<keyword evidence="7" id="KW-0630">Potassium</keyword>
<comment type="subcellular location">
    <subcellularLocation>
        <location evidence="1">Membrane</location>
        <topology evidence="1">Multi-pass membrane protein</topology>
    </subcellularLocation>
</comment>
<gene>
    <name evidence="15" type="ORF">SAMN04488244_10775</name>
</gene>
<feature type="coiled-coil region" evidence="12">
    <location>
        <begin position="227"/>
        <end position="254"/>
    </location>
</feature>
<dbReference type="Proteomes" id="UP000236721">
    <property type="component" value="Unassembled WGS sequence"/>
</dbReference>
<keyword evidence="2" id="KW-0813">Transport</keyword>
<dbReference type="EMBL" id="FNVG01000007">
    <property type="protein sequence ID" value="SEG11575.1"/>
    <property type="molecule type" value="Genomic_DNA"/>
</dbReference>
<keyword evidence="4 13" id="KW-0812">Transmembrane</keyword>
<keyword evidence="11 15" id="KW-0407">Ion channel</keyword>
<evidence type="ECO:0000256" key="3">
    <source>
        <dbReference type="ARBA" id="ARBA00022538"/>
    </source>
</evidence>
<reference evidence="16" key="1">
    <citation type="submission" date="2016-10" db="EMBL/GenBank/DDBJ databases">
        <authorList>
            <person name="Varghese N."/>
            <person name="Submissions S."/>
        </authorList>
    </citation>
    <scope>NUCLEOTIDE SEQUENCE [LARGE SCALE GENOMIC DNA]</scope>
    <source>
        <strain evidence="16">CGMCC 1.7062</strain>
    </source>
</reference>
<evidence type="ECO:0000256" key="2">
    <source>
        <dbReference type="ARBA" id="ARBA00022448"/>
    </source>
</evidence>
<evidence type="ECO:0000256" key="13">
    <source>
        <dbReference type="SAM" id="Phobius"/>
    </source>
</evidence>
<feature type="transmembrane region" description="Helical" evidence="13">
    <location>
        <begin position="123"/>
        <end position="145"/>
    </location>
</feature>
<dbReference type="RefSeq" id="WP_103880047.1">
    <property type="nucleotide sequence ID" value="NZ_FNVG01000007.1"/>
</dbReference>
<dbReference type="GO" id="GO:0005249">
    <property type="term" value="F:voltage-gated potassium channel activity"/>
    <property type="evidence" value="ECO:0007669"/>
    <property type="project" value="InterPro"/>
</dbReference>
<accession>A0A1H5XJD1</accession>
<keyword evidence="8 13" id="KW-1133">Transmembrane helix</keyword>
<keyword evidence="6" id="KW-0851">Voltage-gated channel</keyword>
<dbReference type="InterPro" id="IPR028325">
    <property type="entry name" value="VG_K_chnl"/>
</dbReference>
<feature type="domain" description="Ion transport" evidence="14">
    <location>
        <begin position="19"/>
        <end position="210"/>
    </location>
</feature>